<accession>A0AA90VM10</accession>
<gene>
    <name evidence="1" type="ORF">F7D31_07755</name>
</gene>
<evidence type="ECO:0000313" key="1">
    <source>
        <dbReference type="EMBL" id="MQO92556.1"/>
    </source>
</evidence>
<name>A0AA90VM10_9BACT</name>
<sequence length="87" mass="9906">MKVYIANPLYDAAFKRIMEEERIAKTFLSAILQREVVSIKICQDGFRNIKSNSISIFKMGFVASIKNPRDGKVANPQKMMGKNQIHS</sequence>
<protein>
    <submittedName>
        <fullName evidence="1">Uncharacterized protein</fullName>
    </submittedName>
</protein>
<proteinExistence type="predicted"/>
<organism evidence="1 2">
    <name type="scientific">Segatella copri</name>
    <dbReference type="NCBI Taxonomy" id="165179"/>
    <lineage>
        <taxon>Bacteria</taxon>
        <taxon>Pseudomonadati</taxon>
        <taxon>Bacteroidota</taxon>
        <taxon>Bacteroidia</taxon>
        <taxon>Bacteroidales</taxon>
        <taxon>Prevotellaceae</taxon>
        <taxon>Segatella</taxon>
    </lineage>
</organism>
<reference evidence="2" key="1">
    <citation type="submission" date="2019-09" db="EMBL/GenBank/DDBJ databases">
        <title>Distinct polysaccharide growth profiles of human intestinal Prevotella copri isolates.</title>
        <authorList>
            <person name="Fehlner-Peach H."/>
            <person name="Magnabosco C."/>
            <person name="Raghavan V."/>
            <person name="Scher J.U."/>
            <person name="Tett A."/>
            <person name="Cox L.M."/>
            <person name="Gottsegen C."/>
            <person name="Watters A."/>
            <person name="Wiltshire- Gordon J.D."/>
            <person name="Segata N."/>
            <person name="Bonneau R."/>
            <person name="Littman D.R."/>
        </authorList>
    </citation>
    <scope>NUCLEOTIDE SEQUENCE [LARGE SCALE GENOMIC DNA]</scope>
    <source>
        <strain evidence="2">iAU3127</strain>
    </source>
</reference>
<comment type="caution">
    <text evidence="1">The sequence shown here is derived from an EMBL/GenBank/DDBJ whole genome shotgun (WGS) entry which is preliminary data.</text>
</comment>
<dbReference type="EMBL" id="VZAP01000099">
    <property type="protein sequence ID" value="MQO92556.1"/>
    <property type="molecule type" value="Genomic_DNA"/>
</dbReference>
<dbReference type="AlphaFoldDB" id="A0AA90VM10"/>
<evidence type="ECO:0000313" key="2">
    <source>
        <dbReference type="Proteomes" id="UP000421283"/>
    </source>
</evidence>
<dbReference type="Proteomes" id="UP000421283">
    <property type="component" value="Unassembled WGS sequence"/>
</dbReference>
<dbReference type="RefSeq" id="WP_153138402.1">
    <property type="nucleotide sequence ID" value="NZ_VZAP01000099.1"/>
</dbReference>